<dbReference type="EMBL" id="GL732742">
    <property type="protein sequence ID" value="EFX65494.1"/>
    <property type="molecule type" value="Genomic_DNA"/>
</dbReference>
<proteinExistence type="predicted"/>
<dbReference type="Proteomes" id="UP000000305">
    <property type="component" value="Unassembled WGS sequence"/>
</dbReference>
<protein>
    <submittedName>
        <fullName evidence="1">Uncharacterized protein</fullName>
    </submittedName>
</protein>
<dbReference type="AlphaFoldDB" id="E9HRY3"/>
<keyword evidence="2" id="KW-1185">Reference proteome</keyword>
<gene>
    <name evidence="1" type="ORF">DAPPUDRAFT_264605</name>
</gene>
<name>E9HRY3_DAPPU</name>
<sequence>MIYNQLKVLVVTFVRRHLSVITTRRTSTHVTVVIEITAAIFILLRRNANLTLVSGAPAQVAIQVVIKVLVLVTPSVTGHCRQVAYYFQVTAHVAIHVEAQLAPGVALKVLIEVEAENFFMG</sequence>
<evidence type="ECO:0000313" key="2">
    <source>
        <dbReference type="Proteomes" id="UP000000305"/>
    </source>
</evidence>
<dbReference type="KEGG" id="dpx:DAPPUDRAFT_264605"/>
<evidence type="ECO:0000313" key="1">
    <source>
        <dbReference type="EMBL" id="EFX65494.1"/>
    </source>
</evidence>
<dbReference type="InParanoid" id="E9HRY3"/>
<reference evidence="1 2" key="1">
    <citation type="journal article" date="2011" name="Science">
        <title>The ecoresponsive genome of Daphnia pulex.</title>
        <authorList>
            <person name="Colbourne J.K."/>
            <person name="Pfrender M.E."/>
            <person name="Gilbert D."/>
            <person name="Thomas W.K."/>
            <person name="Tucker A."/>
            <person name="Oakley T.H."/>
            <person name="Tokishita S."/>
            <person name="Aerts A."/>
            <person name="Arnold G.J."/>
            <person name="Basu M.K."/>
            <person name="Bauer D.J."/>
            <person name="Caceres C.E."/>
            <person name="Carmel L."/>
            <person name="Casola C."/>
            <person name="Choi J.H."/>
            <person name="Detter J.C."/>
            <person name="Dong Q."/>
            <person name="Dusheyko S."/>
            <person name="Eads B.D."/>
            <person name="Frohlich T."/>
            <person name="Geiler-Samerotte K.A."/>
            <person name="Gerlach D."/>
            <person name="Hatcher P."/>
            <person name="Jogdeo S."/>
            <person name="Krijgsveld J."/>
            <person name="Kriventseva E.V."/>
            <person name="Kultz D."/>
            <person name="Laforsch C."/>
            <person name="Lindquist E."/>
            <person name="Lopez J."/>
            <person name="Manak J.R."/>
            <person name="Muller J."/>
            <person name="Pangilinan J."/>
            <person name="Patwardhan R.P."/>
            <person name="Pitluck S."/>
            <person name="Pritham E.J."/>
            <person name="Rechtsteiner A."/>
            <person name="Rho M."/>
            <person name="Rogozin I.B."/>
            <person name="Sakarya O."/>
            <person name="Salamov A."/>
            <person name="Schaack S."/>
            <person name="Shapiro H."/>
            <person name="Shiga Y."/>
            <person name="Skalitzky C."/>
            <person name="Smith Z."/>
            <person name="Souvorov A."/>
            <person name="Sung W."/>
            <person name="Tang Z."/>
            <person name="Tsuchiya D."/>
            <person name="Tu H."/>
            <person name="Vos H."/>
            <person name="Wang M."/>
            <person name="Wolf Y.I."/>
            <person name="Yamagata H."/>
            <person name="Yamada T."/>
            <person name="Ye Y."/>
            <person name="Shaw J.R."/>
            <person name="Andrews J."/>
            <person name="Crease T.J."/>
            <person name="Tang H."/>
            <person name="Lucas S.M."/>
            <person name="Robertson H.M."/>
            <person name="Bork P."/>
            <person name="Koonin E.V."/>
            <person name="Zdobnov E.M."/>
            <person name="Grigoriev I.V."/>
            <person name="Lynch M."/>
            <person name="Boore J.L."/>
        </authorList>
    </citation>
    <scope>NUCLEOTIDE SEQUENCE [LARGE SCALE GENOMIC DNA]</scope>
</reference>
<organism evidence="1 2">
    <name type="scientific">Daphnia pulex</name>
    <name type="common">Water flea</name>
    <dbReference type="NCBI Taxonomy" id="6669"/>
    <lineage>
        <taxon>Eukaryota</taxon>
        <taxon>Metazoa</taxon>
        <taxon>Ecdysozoa</taxon>
        <taxon>Arthropoda</taxon>
        <taxon>Crustacea</taxon>
        <taxon>Branchiopoda</taxon>
        <taxon>Diplostraca</taxon>
        <taxon>Cladocera</taxon>
        <taxon>Anomopoda</taxon>
        <taxon>Daphniidae</taxon>
        <taxon>Daphnia</taxon>
    </lineage>
</organism>
<accession>E9HRY3</accession>
<dbReference type="HOGENOM" id="CLU_2040410_0_0_1"/>